<dbReference type="NCBIfam" id="NF005478">
    <property type="entry name" value="PRK07079.1"/>
    <property type="match status" value="1"/>
</dbReference>
<dbReference type="GO" id="GO:0046872">
    <property type="term" value="F:metal ion binding"/>
    <property type="evidence" value="ECO:0007669"/>
    <property type="project" value="UniProtKB-KW"/>
</dbReference>
<evidence type="ECO:0000256" key="2">
    <source>
        <dbReference type="ARBA" id="ARBA00022723"/>
    </source>
</evidence>
<evidence type="ECO:0000256" key="3">
    <source>
        <dbReference type="ARBA" id="ARBA00022801"/>
    </source>
</evidence>
<name>A0A158CKB0_9BURK</name>
<evidence type="ECO:0000256" key="1">
    <source>
        <dbReference type="ARBA" id="ARBA00022670"/>
    </source>
</evidence>
<comment type="caution">
    <text evidence="5">The sequence shown here is derived from an EMBL/GenBank/DDBJ whole genome shotgun (WGS) entry which is preliminary data.</text>
</comment>
<keyword evidence="6" id="KW-1185">Reference proteome</keyword>
<dbReference type="SUPFAM" id="SSF53187">
    <property type="entry name" value="Zn-dependent exopeptidases"/>
    <property type="match status" value="1"/>
</dbReference>
<dbReference type="Pfam" id="PF01546">
    <property type="entry name" value="Peptidase_M20"/>
    <property type="match status" value="1"/>
</dbReference>
<evidence type="ECO:0000313" key="5">
    <source>
        <dbReference type="EMBL" id="SAK82742.1"/>
    </source>
</evidence>
<dbReference type="InterPro" id="IPR002933">
    <property type="entry name" value="Peptidase_M20"/>
</dbReference>
<proteinExistence type="predicted"/>
<dbReference type="InterPro" id="IPR051458">
    <property type="entry name" value="Cyt/Met_Dipeptidase"/>
</dbReference>
<keyword evidence="2" id="KW-0479">Metal-binding</keyword>
<dbReference type="Gene3D" id="3.40.630.10">
    <property type="entry name" value="Zn peptidases"/>
    <property type="match status" value="1"/>
</dbReference>
<dbReference type="InterPro" id="IPR011650">
    <property type="entry name" value="Peptidase_M20_dimer"/>
</dbReference>
<dbReference type="PANTHER" id="PTHR43270:SF12">
    <property type="entry name" value="SUCCINYL-DIAMINOPIMELATE DESUCCINYLASE"/>
    <property type="match status" value="1"/>
</dbReference>
<dbReference type="EMBL" id="FCOX02000021">
    <property type="protein sequence ID" value="SAK82742.1"/>
    <property type="molecule type" value="Genomic_DNA"/>
</dbReference>
<dbReference type="Gene3D" id="3.30.70.360">
    <property type="match status" value="1"/>
</dbReference>
<keyword evidence="3" id="KW-0378">Hydrolase</keyword>
<dbReference type="GO" id="GO:0006508">
    <property type="term" value="P:proteolysis"/>
    <property type="evidence" value="ECO:0007669"/>
    <property type="project" value="UniProtKB-KW"/>
</dbReference>
<dbReference type="OrthoDB" id="9761532at2"/>
<evidence type="ECO:0000313" key="6">
    <source>
        <dbReference type="Proteomes" id="UP000071859"/>
    </source>
</evidence>
<feature type="domain" description="Peptidase M20 dimerisation" evidence="4">
    <location>
        <begin position="202"/>
        <end position="354"/>
    </location>
</feature>
<keyword evidence="1" id="KW-0645">Protease</keyword>
<dbReference type="Proteomes" id="UP000071859">
    <property type="component" value="Unassembled WGS sequence"/>
</dbReference>
<reference evidence="5" key="1">
    <citation type="submission" date="2016-01" db="EMBL/GenBank/DDBJ databases">
        <authorList>
            <person name="Peeters C."/>
        </authorList>
    </citation>
    <scope>NUCLEOTIDE SEQUENCE</scope>
    <source>
        <strain evidence="5">LMG 29321</strain>
    </source>
</reference>
<protein>
    <submittedName>
        <fullName evidence="5">Peptidase</fullName>
    </submittedName>
</protein>
<sequence length="462" mass="49689">MTRQSALALAQSHFDSGEFLATLHRRVALATESQRADAAPVLRRYLGEEIEASLTSLGFTCEIVENPVAGMPPFLVGNRIESPSRPTVLLYGHGDVVAGDDANWTHERSPWRVSVEGERWYGRGIADNKAQHSINLAALAAVFAERGELGFNAKMIFEMGEEVGSPGLDAVCAMLRERLSADLLIASDGPRQRAPAPTVFLGSRGALHFRLRIANAFGARHSGNWGGVLANPATVLANALASLVDGHGRIRINALLPPPIPPQVRERVAHLEIGTDAGDPPLSPNWGEPGLTAAERVFAWNTLEVLAMQSGNVANAVSAIPAAAEAVCQLRFVVGTEWKRAKELIEAHLAREGFEDIEVTIEASGGATRLDPDDPWVAFTERSIEASTGKRVTLLPNLGGTIPNECFADTLGLPTIWIPHSYPGCRQHAPDEHVLAPVMREALQLMTGVFWDLGEPGASHSR</sequence>
<dbReference type="GO" id="GO:0008233">
    <property type="term" value="F:peptidase activity"/>
    <property type="evidence" value="ECO:0007669"/>
    <property type="project" value="UniProtKB-KW"/>
</dbReference>
<gene>
    <name evidence="5" type="ORF">AWB78_04043</name>
</gene>
<dbReference type="RefSeq" id="WP_062607451.1">
    <property type="nucleotide sequence ID" value="NZ_FCOX02000021.1"/>
</dbReference>
<organism evidence="5 6">
    <name type="scientific">Caballeronia calidae</name>
    <dbReference type="NCBI Taxonomy" id="1777139"/>
    <lineage>
        <taxon>Bacteria</taxon>
        <taxon>Pseudomonadati</taxon>
        <taxon>Pseudomonadota</taxon>
        <taxon>Betaproteobacteria</taxon>
        <taxon>Burkholderiales</taxon>
        <taxon>Burkholderiaceae</taxon>
        <taxon>Caballeronia</taxon>
    </lineage>
</organism>
<evidence type="ECO:0000259" key="4">
    <source>
        <dbReference type="Pfam" id="PF07687"/>
    </source>
</evidence>
<accession>A0A158CKB0</accession>
<dbReference type="AlphaFoldDB" id="A0A158CKB0"/>
<dbReference type="Pfam" id="PF07687">
    <property type="entry name" value="M20_dimer"/>
    <property type="match status" value="1"/>
</dbReference>
<dbReference type="PANTHER" id="PTHR43270">
    <property type="entry name" value="BETA-ALA-HIS DIPEPTIDASE"/>
    <property type="match status" value="1"/>
</dbReference>